<accession>A0A3A4RA46</accession>
<sequence>MILMLISRFWNNWKSALVIVKPETVTRWHRKGFKIYWRWNSRKTGRPTIDWELPVLDNHSSFWLTINIEYITEAFDKKKQVKFGQKSETLMKFKNINKRTVKHYKFIEGLTNPIVEALKYQECFERKGVSTKAEVGEILGVSRARVVQYLNLLKLPNPIIDFMLENHENKRICQFFTERRLRPLTQIEDKIQCLEKFHILLDEKKGGDMVFSVVQQ</sequence>
<proteinExistence type="predicted"/>
<feature type="domain" description="ParB/Spo0J HTH" evidence="1">
    <location>
        <begin position="112"/>
        <end position="167"/>
    </location>
</feature>
<dbReference type="Gene3D" id="1.10.10.2830">
    <property type="match status" value="1"/>
</dbReference>
<dbReference type="Pfam" id="PF17762">
    <property type="entry name" value="HTH_ParB"/>
    <property type="match status" value="1"/>
</dbReference>
<dbReference type="AlphaFoldDB" id="A0A3A4RA46"/>
<dbReference type="InterPro" id="IPR041468">
    <property type="entry name" value="HTH_ParB/Spo0J"/>
</dbReference>
<organism evidence="2 3">
    <name type="scientific">Candidatus Auribacter fodinae</name>
    <dbReference type="NCBI Taxonomy" id="2093366"/>
    <lineage>
        <taxon>Bacteria</taxon>
        <taxon>Pseudomonadati</taxon>
        <taxon>Candidatus Auribacterota</taxon>
        <taxon>Candidatus Auribacteria</taxon>
        <taxon>Candidatus Auribacterales</taxon>
        <taxon>Candidatus Auribacteraceae</taxon>
        <taxon>Candidatus Auribacter</taxon>
    </lineage>
</organism>
<dbReference type="Proteomes" id="UP000266426">
    <property type="component" value="Unassembled WGS sequence"/>
</dbReference>
<reference evidence="2 3" key="1">
    <citation type="journal article" date="2017" name="ISME J.">
        <title>Energy and carbon metabolisms in a deep terrestrial subsurface fluid microbial community.</title>
        <authorList>
            <person name="Momper L."/>
            <person name="Jungbluth S.P."/>
            <person name="Lee M.D."/>
            <person name="Amend J.P."/>
        </authorList>
    </citation>
    <scope>NUCLEOTIDE SEQUENCE [LARGE SCALE GENOMIC DNA]</scope>
    <source>
        <strain evidence="2">SURF_26</strain>
    </source>
</reference>
<dbReference type="SUPFAM" id="SSF109709">
    <property type="entry name" value="KorB DNA-binding domain-like"/>
    <property type="match status" value="1"/>
</dbReference>
<dbReference type="EMBL" id="QZJZ01000008">
    <property type="protein sequence ID" value="RJP61835.1"/>
    <property type="molecule type" value="Genomic_DNA"/>
</dbReference>
<gene>
    <name evidence="2" type="ORF">C4541_01135</name>
</gene>
<evidence type="ECO:0000259" key="1">
    <source>
        <dbReference type="Pfam" id="PF17762"/>
    </source>
</evidence>
<evidence type="ECO:0000313" key="2">
    <source>
        <dbReference type="EMBL" id="RJP61835.1"/>
    </source>
</evidence>
<evidence type="ECO:0000313" key="3">
    <source>
        <dbReference type="Proteomes" id="UP000266426"/>
    </source>
</evidence>
<protein>
    <recommendedName>
        <fullName evidence="1">ParB/Spo0J HTH domain-containing protein</fullName>
    </recommendedName>
</protein>
<name>A0A3A4RA46_9BACT</name>
<comment type="caution">
    <text evidence="2">The sequence shown here is derived from an EMBL/GenBank/DDBJ whole genome shotgun (WGS) entry which is preliminary data.</text>
</comment>